<proteinExistence type="predicted"/>
<organism evidence="2 3">
    <name type="scientific">Ramlibacter ginsenosidimutans</name>
    <dbReference type="NCBI Taxonomy" id="502333"/>
    <lineage>
        <taxon>Bacteria</taxon>
        <taxon>Pseudomonadati</taxon>
        <taxon>Pseudomonadota</taxon>
        <taxon>Betaproteobacteria</taxon>
        <taxon>Burkholderiales</taxon>
        <taxon>Comamonadaceae</taxon>
        <taxon>Ramlibacter</taxon>
    </lineage>
</organism>
<evidence type="ECO:0000256" key="1">
    <source>
        <dbReference type="SAM" id="MobiDB-lite"/>
    </source>
</evidence>
<comment type="caution">
    <text evidence="2">The sequence shown here is derived from an EMBL/GenBank/DDBJ whole genome shotgun (WGS) entry which is preliminary data.</text>
</comment>
<feature type="compositionally biased region" description="Pro residues" evidence="1">
    <location>
        <begin position="1"/>
        <end position="19"/>
    </location>
</feature>
<dbReference type="Proteomes" id="UP000630528">
    <property type="component" value="Unassembled WGS sequence"/>
</dbReference>
<dbReference type="AlphaFoldDB" id="A0A934TTV1"/>
<dbReference type="RefSeq" id="WP_201172937.1">
    <property type="nucleotide sequence ID" value="NZ_JAEPWM010000006.1"/>
</dbReference>
<reference evidence="2" key="1">
    <citation type="journal article" date="2012" name="J. Microbiol. Biotechnol.">
        <title>Ramlibacter ginsenosidimutans sp. nov., with ginsenoside-converting activity.</title>
        <authorList>
            <person name="Wang L."/>
            <person name="An D.S."/>
            <person name="Kim S.G."/>
            <person name="Jin F.X."/>
            <person name="Kim S.C."/>
            <person name="Lee S.T."/>
            <person name="Im W.T."/>
        </authorList>
    </citation>
    <scope>NUCLEOTIDE SEQUENCE</scope>
    <source>
        <strain evidence="2">KACC 17527</strain>
    </source>
</reference>
<keyword evidence="3" id="KW-1185">Reference proteome</keyword>
<feature type="region of interest" description="Disordered" evidence="1">
    <location>
        <begin position="1"/>
        <end position="56"/>
    </location>
</feature>
<evidence type="ECO:0000313" key="3">
    <source>
        <dbReference type="Proteomes" id="UP000630528"/>
    </source>
</evidence>
<name>A0A934TTV1_9BURK</name>
<reference evidence="2" key="2">
    <citation type="submission" date="2021-01" db="EMBL/GenBank/DDBJ databases">
        <authorList>
            <person name="Kang M."/>
        </authorList>
    </citation>
    <scope>NUCLEOTIDE SEQUENCE</scope>
    <source>
        <strain evidence="2">KACC 17527</strain>
    </source>
</reference>
<sequence>MNDENGPPPANPPHEPPPNEQGSGEGADTAMRALIRKRRQLEGPDETPPGSGNAGA</sequence>
<protein>
    <submittedName>
        <fullName evidence="2">Uncharacterized protein</fullName>
    </submittedName>
</protein>
<accession>A0A934TTV1</accession>
<evidence type="ECO:0000313" key="2">
    <source>
        <dbReference type="EMBL" id="MBK6007454.1"/>
    </source>
</evidence>
<gene>
    <name evidence="2" type="ORF">JJB11_15245</name>
</gene>
<dbReference type="EMBL" id="JAEPWM010000006">
    <property type="protein sequence ID" value="MBK6007454.1"/>
    <property type="molecule type" value="Genomic_DNA"/>
</dbReference>